<dbReference type="EMBL" id="VJYK02000176">
    <property type="protein sequence ID" value="MQS03521.1"/>
    <property type="molecule type" value="Genomic_DNA"/>
</dbReference>
<sequence length="91" mass="9836">MNALTSTDMLIAVGVLLPAILPAIVSTVREGGLADQLRAARRGRDTRTGVLVVFDLAYGRHGDRVRFAEAGREAEADRSDPADRHPGRRVD</sequence>
<dbReference type="Proteomes" id="UP000320857">
    <property type="component" value="Unassembled WGS sequence"/>
</dbReference>
<dbReference type="EMBL" id="JABJXA010000068">
    <property type="protein sequence ID" value="MBB1259844.1"/>
    <property type="molecule type" value="Genomic_DNA"/>
</dbReference>
<dbReference type="EMBL" id="JABJWZ010000171">
    <property type="protein sequence ID" value="MBB1255132.1"/>
    <property type="molecule type" value="Genomic_DNA"/>
</dbReference>
<comment type="caution">
    <text evidence="4">The sequence shown here is derived from an EMBL/GenBank/DDBJ whole genome shotgun (WGS) entry which is preliminary data.</text>
</comment>
<name>A0A5P0YT78_9ACTN</name>
<evidence type="ECO:0000313" key="2">
    <source>
        <dbReference type="EMBL" id="MBB1255132.1"/>
    </source>
</evidence>
<gene>
    <name evidence="4" type="ORF">FNX44_016910</name>
    <name evidence="2" type="ORF">H3146_17500</name>
    <name evidence="3" type="ORF">H3147_13515</name>
</gene>
<reference evidence="6 7" key="2">
    <citation type="submission" date="2020-05" db="EMBL/GenBank/DDBJ databases">
        <title>Classification of alakaliphilic streptomycetes isolated from an alkaline soil next to Lonar Crater, India and a proposal for the recognition of Streptomyces alkaliterrae sp. nov.</title>
        <authorList>
            <person name="Golinska P."/>
        </authorList>
    </citation>
    <scope>NUCLEOTIDE SEQUENCE [LARGE SCALE GENOMIC DNA]</scope>
    <source>
        <strain evidence="7">OF3</strain>
        <strain evidence="6">OF8</strain>
    </source>
</reference>
<evidence type="ECO:0000256" key="1">
    <source>
        <dbReference type="SAM" id="MobiDB-lite"/>
    </source>
</evidence>
<evidence type="ECO:0000313" key="4">
    <source>
        <dbReference type="EMBL" id="MQS03521.1"/>
    </source>
</evidence>
<feature type="region of interest" description="Disordered" evidence="1">
    <location>
        <begin position="69"/>
        <end position="91"/>
    </location>
</feature>
<dbReference type="AlphaFoldDB" id="A0A5P0YT78"/>
<dbReference type="RefSeq" id="WP_143649093.1">
    <property type="nucleotide sequence ID" value="NZ_JABJWZ010000171.1"/>
</dbReference>
<evidence type="ECO:0000313" key="7">
    <source>
        <dbReference type="Proteomes" id="UP000525686"/>
    </source>
</evidence>
<dbReference type="Proteomes" id="UP000525686">
    <property type="component" value="Unassembled WGS sequence"/>
</dbReference>
<accession>A0A5P0YT78</accession>
<evidence type="ECO:0000313" key="6">
    <source>
        <dbReference type="Proteomes" id="UP000517765"/>
    </source>
</evidence>
<reference evidence="2" key="3">
    <citation type="journal article" name="Syst. Appl. Microbiol.">
        <title>Streptomyces alkaliterrae sp. nov., isolated from an alkaline soil, and emended descriptions of Streptomyces alkaliphilus, Streptomyces calidiresistens and Streptomyces durbertensis.</title>
        <authorList>
            <person name="Swiecimska M."/>
            <person name="Golinska P."/>
            <person name="Nouioui I."/>
            <person name="Wypij M."/>
            <person name="Rai M."/>
            <person name="Sangal V."/>
            <person name="Goodfellow M."/>
        </authorList>
    </citation>
    <scope>NUCLEOTIDE SEQUENCE</scope>
    <source>
        <strain evidence="2">OF3</strain>
        <strain evidence="3">OF8</strain>
    </source>
</reference>
<keyword evidence="5" id="KW-1185">Reference proteome</keyword>
<proteinExistence type="predicted"/>
<organism evidence="4 5">
    <name type="scientific">Streptomyces alkaliterrae</name>
    <dbReference type="NCBI Taxonomy" id="2213162"/>
    <lineage>
        <taxon>Bacteria</taxon>
        <taxon>Bacillati</taxon>
        <taxon>Actinomycetota</taxon>
        <taxon>Actinomycetes</taxon>
        <taxon>Kitasatosporales</taxon>
        <taxon>Streptomycetaceae</taxon>
        <taxon>Streptomyces</taxon>
    </lineage>
</organism>
<evidence type="ECO:0000313" key="3">
    <source>
        <dbReference type="EMBL" id="MBB1259844.1"/>
    </source>
</evidence>
<dbReference type="OrthoDB" id="4248946at2"/>
<dbReference type="Proteomes" id="UP000517765">
    <property type="component" value="Unassembled WGS sequence"/>
</dbReference>
<reference evidence="4 5" key="1">
    <citation type="submission" date="2019-10" db="EMBL/GenBank/DDBJ databases">
        <title>Streptomyces sp. nov., a novel actinobacterium isolated from alkaline environment.</title>
        <authorList>
            <person name="Golinska P."/>
        </authorList>
    </citation>
    <scope>NUCLEOTIDE SEQUENCE [LARGE SCALE GENOMIC DNA]</scope>
    <source>
        <strain evidence="4 5">OF1</strain>
    </source>
</reference>
<evidence type="ECO:0000313" key="5">
    <source>
        <dbReference type="Proteomes" id="UP000320857"/>
    </source>
</evidence>
<protein>
    <submittedName>
        <fullName evidence="4">Uncharacterized protein</fullName>
    </submittedName>
</protein>